<reference evidence="1 2" key="1">
    <citation type="submission" date="2024-01" db="EMBL/GenBank/DDBJ databases">
        <title>The genomes of 5 underutilized Papilionoideae crops provide insights into root nodulation and disease resistanc.</title>
        <authorList>
            <person name="Yuan L."/>
        </authorList>
    </citation>
    <scope>NUCLEOTIDE SEQUENCE [LARGE SCALE GENOMIC DNA]</scope>
    <source>
        <strain evidence="1">ZHUSHIDOU_FW_LH</strain>
        <tissue evidence="1">Leaf</tissue>
    </source>
</reference>
<accession>A0AAN9ENT8</accession>
<name>A0AAN9ENT8_CROPI</name>
<sequence length="164" mass="19110">MIQKINVGSGDISLMFDKWLDIGPIYNFVPFVYIHDTTLLVKDVRLNNDWNLNSLYTMLPNLAISAIQSTFFDDQCVGLDEGLDEVVWAESLSDAYSVSSAYHWLSHSRFDVLQSEEKFSWVWIRKSCYADRDRGVLFISALWNLWVARNKLVFDDVTLNWRDL</sequence>
<evidence type="ECO:0000313" key="2">
    <source>
        <dbReference type="Proteomes" id="UP001372338"/>
    </source>
</evidence>
<gene>
    <name evidence="1" type="ORF">RIF29_25465</name>
</gene>
<dbReference type="Proteomes" id="UP001372338">
    <property type="component" value="Unassembled WGS sequence"/>
</dbReference>
<organism evidence="1 2">
    <name type="scientific">Crotalaria pallida</name>
    <name type="common">Smooth rattlebox</name>
    <name type="synonym">Crotalaria striata</name>
    <dbReference type="NCBI Taxonomy" id="3830"/>
    <lineage>
        <taxon>Eukaryota</taxon>
        <taxon>Viridiplantae</taxon>
        <taxon>Streptophyta</taxon>
        <taxon>Embryophyta</taxon>
        <taxon>Tracheophyta</taxon>
        <taxon>Spermatophyta</taxon>
        <taxon>Magnoliopsida</taxon>
        <taxon>eudicotyledons</taxon>
        <taxon>Gunneridae</taxon>
        <taxon>Pentapetalae</taxon>
        <taxon>rosids</taxon>
        <taxon>fabids</taxon>
        <taxon>Fabales</taxon>
        <taxon>Fabaceae</taxon>
        <taxon>Papilionoideae</taxon>
        <taxon>50 kb inversion clade</taxon>
        <taxon>genistoids sensu lato</taxon>
        <taxon>core genistoids</taxon>
        <taxon>Crotalarieae</taxon>
        <taxon>Crotalaria</taxon>
    </lineage>
</organism>
<protein>
    <submittedName>
        <fullName evidence="1">Uncharacterized protein</fullName>
    </submittedName>
</protein>
<dbReference type="AlphaFoldDB" id="A0AAN9ENT8"/>
<dbReference type="EMBL" id="JAYWIO010000005">
    <property type="protein sequence ID" value="KAK7259850.1"/>
    <property type="molecule type" value="Genomic_DNA"/>
</dbReference>
<keyword evidence="2" id="KW-1185">Reference proteome</keyword>
<evidence type="ECO:0000313" key="1">
    <source>
        <dbReference type="EMBL" id="KAK7259850.1"/>
    </source>
</evidence>
<proteinExistence type="predicted"/>
<comment type="caution">
    <text evidence="1">The sequence shown here is derived from an EMBL/GenBank/DDBJ whole genome shotgun (WGS) entry which is preliminary data.</text>
</comment>